<dbReference type="PANTHER" id="PTHR35007:SF2">
    <property type="entry name" value="PILUS ASSEMBLE PROTEIN"/>
    <property type="match status" value="1"/>
</dbReference>
<accession>A0A833M8G4</accession>
<gene>
    <name evidence="8" type="ORF">F8153_01705</name>
</gene>
<sequence>MGAISSNNNNGKEVVITAILFKGNSIAEKQFKLVVKDLNLNQRPSPTPKEEAVNIINSQMEDYSNTLVTLPSNLKENSTTYINWAVASKKDSSILNLIFFLTVVIAGIIYALNNEVKEKLKKRNLLIQIDFPDFLNKFILLINAGMNVPRALEKIIGDTQSDRPLYRELKLTYSEIKAGKSELQAYEDFAIRCKTTEITKFVSTLIQNLKKGNTELTHILKLHVVECWNLRKSIAKQLGEEASTKLLFPIMIMFIAILLIVLTPAVLTLSSM</sequence>
<keyword evidence="5 6" id="KW-0472">Membrane</keyword>
<proteinExistence type="predicted"/>
<evidence type="ECO:0000256" key="5">
    <source>
        <dbReference type="ARBA" id="ARBA00023136"/>
    </source>
</evidence>
<evidence type="ECO:0000259" key="7">
    <source>
        <dbReference type="Pfam" id="PF00482"/>
    </source>
</evidence>
<evidence type="ECO:0000256" key="6">
    <source>
        <dbReference type="SAM" id="Phobius"/>
    </source>
</evidence>
<evidence type="ECO:0000256" key="4">
    <source>
        <dbReference type="ARBA" id="ARBA00022989"/>
    </source>
</evidence>
<dbReference type="Proteomes" id="UP000465601">
    <property type="component" value="Unassembled WGS sequence"/>
</dbReference>
<evidence type="ECO:0000313" key="9">
    <source>
        <dbReference type="Proteomes" id="UP000465601"/>
    </source>
</evidence>
<keyword evidence="3 6" id="KW-0812">Transmembrane</keyword>
<comment type="caution">
    <text evidence="8">The sequence shown here is derived from an EMBL/GenBank/DDBJ whole genome shotgun (WGS) entry which is preliminary data.</text>
</comment>
<dbReference type="EMBL" id="WBZB01000006">
    <property type="protein sequence ID" value="KAB3532858.1"/>
    <property type="molecule type" value="Genomic_DNA"/>
</dbReference>
<feature type="transmembrane region" description="Helical" evidence="6">
    <location>
        <begin position="246"/>
        <end position="267"/>
    </location>
</feature>
<organism evidence="8 9">
    <name type="scientific">Alkaliphilus serpentinus</name>
    <dbReference type="NCBI Taxonomy" id="1482731"/>
    <lineage>
        <taxon>Bacteria</taxon>
        <taxon>Bacillati</taxon>
        <taxon>Bacillota</taxon>
        <taxon>Clostridia</taxon>
        <taxon>Peptostreptococcales</taxon>
        <taxon>Natronincolaceae</taxon>
        <taxon>Alkaliphilus</taxon>
    </lineage>
</organism>
<dbReference type="InterPro" id="IPR018076">
    <property type="entry name" value="T2SS_GspF_dom"/>
</dbReference>
<comment type="subcellular location">
    <subcellularLocation>
        <location evidence="1">Cell membrane</location>
        <topology evidence="1">Multi-pass membrane protein</topology>
    </subcellularLocation>
</comment>
<reference evidence="8 9" key="1">
    <citation type="submission" date="2019-10" db="EMBL/GenBank/DDBJ databases">
        <title>Alkaliphilus serpentinus sp. nov. and Alkaliphilus pronyensis sp. nov., two novel anaerobic alkaliphilic species isolated from the serpentinized-hosted hydrothermal field of the Prony Bay (New Caledonia).</title>
        <authorList>
            <person name="Postec A."/>
        </authorList>
    </citation>
    <scope>NUCLEOTIDE SEQUENCE [LARGE SCALE GENOMIC DNA]</scope>
    <source>
        <strain evidence="8 9">LacT</strain>
    </source>
</reference>
<dbReference type="PANTHER" id="PTHR35007">
    <property type="entry name" value="INTEGRAL MEMBRANE PROTEIN-RELATED"/>
    <property type="match status" value="1"/>
</dbReference>
<keyword evidence="9" id="KW-1185">Reference proteome</keyword>
<dbReference type="AlphaFoldDB" id="A0A833M8G4"/>
<evidence type="ECO:0000256" key="2">
    <source>
        <dbReference type="ARBA" id="ARBA00022475"/>
    </source>
</evidence>
<name>A0A833M8G4_9FIRM</name>
<protein>
    <submittedName>
        <fullName evidence="8">Type II secretion system F family protein</fullName>
    </submittedName>
</protein>
<keyword evidence="4 6" id="KW-1133">Transmembrane helix</keyword>
<evidence type="ECO:0000256" key="1">
    <source>
        <dbReference type="ARBA" id="ARBA00004651"/>
    </source>
</evidence>
<feature type="domain" description="Type II secretion system protein GspF" evidence="7">
    <location>
        <begin position="134"/>
        <end position="264"/>
    </location>
</feature>
<feature type="transmembrane region" description="Helical" evidence="6">
    <location>
        <begin position="94"/>
        <end position="113"/>
    </location>
</feature>
<evidence type="ECO:0000313" key="8">
    <source>
        <dbReference type="EMBL" id="KAB3532858.1"/>
    </source>
</evidence>
<evidence type="ECO:0000256" key="3">
    <source>
        <dbReference type="ARBA" id="ARBA00022692"/>
    </source>
</evidence>
<dbReference type="GO" id="GO:0005886">
    <property type="term" value="C:plasma membrane"/>
    <property type="evidence" value="ECO:0007669"/>
    <property type="project" value="UniProtKB-SubCell"/>
</dbReference>
<keyword evidence="2" id="KW-1003">Cell membrane</keyword>
<dbReference type="OrthoDB" id="9793966at2"/>
<dbReference type="Pfam" id="PF00482">
    <property type="entry name" value="T2SSF"/>
    <property type="match status" value="1"/>
</dbReference>